<sequence length="72" mass="7451">MTTASKDAKLVAIAVAMGFGALVFTLIEIFAPETGLLETMAPAMLPISIVMIADLVGFADSPTLGDPEEVPE</sequence>
<evidence type="ECO:0000313" key="2">
    <source>
        <dbReference type="EMBL" id="AZH25278.1"/>
    </source>
</evidence>
<dbReference type="Proteomes" id="UP000277326">
    <property type="component" value="Unassembled WGS sequence"/>
</dbReference>
<keyword evidence="5" id="KW-1185">Reference proteome</keyword>
<dbReference type="RefSeq" id="WP_121918820.1">
    <property type="nucleotide sequence ID" value="NZ_CP034145.1"/>
</dbReference>
<keyword evidence="1" id="KW-0812">Transmembrane</keyword>
<dbReference type="EMBL" id="CP034145">
    <property type="protein sequence ID" value="AZH25278.1"/>
    <property type="molecule type" value="Genomic_DNA"/>
</dbReference>
<keyword evidence="1" id="KW-1133">Transmembrane helix</keyword>
<dbReference type="Proteomes" id="UP000282007">
    <property type="component" value="Chromosome"/>
</dbReference>
<organism evidence="3 4">
    <name type="scientific">Haloplanus aerogenes</name>
    <dbReference type="NCBI Taxonomy" id="660522"/>
    <lineage>
        <taxon>Archaea</taxon>
        <taxon>Methanobacteriati</taxon>
        <taxon>Methanobacteriota</taxon>
        <taxon>Stenosarchaea group</taxon>
        <taxon>Halobacteria</taxon>
        <taxon>Halobacteriales</taxon>
        <taxon>Haloferacaceae</taxon>
        <taxon>Haloplanus</taxon>
    </lineage>
</organism>
<reference evidence="2 5" key="2">
    <citation type="submission" date="2018-07" db="EMBL/GenBank/DDBJ databases">
        <title>Genome sequences of Haloplanus aerogenes JCM 16430T.</title>
        <authorList>
            <person name="Kim Y.B."/>
            <person name="Roh S.W."/>
        </authorList>
    </citation>
    <scope>NUCLEOTIDE SEQUENCE [LARGE SCALE GENOMIC DNA]</scope>
    <source>
        <strain evidence="2 5">JCM 16430</strain>
    </source>
</reference>
<evidence type="ECO:0000313" key="3">
    <source>
        <dbReference type="EMBL" id="RMB24971.1"/>
    </source>
</evidence>
<evidence type="ECO:0000313" key="4">
    <source>
        <dbReference type="Proteomes" id="UP000277326"/>
    </source>
</evidence>
<protein>
    <submittedName>
        <fullName evidence="3">Uncharacterized protein</fullName>
    </submittedName>
</protein>
<feature type="transmembrane region" description="Helical" evidence="1">
    <location>
        <begin position="12"/>
        <end position="31"/>
    </location>
</feature>
<name>A0A3M0DSE4_9EURY</name>
<evidence type="ECO:0000256" key="1">
    <source>
        <dbReference type="SAM" id="Phobius"/>
    </source>
</evidence>
<dbReference type="AlphaFoldDB" id="A0A3M0DSE4"/>
<reference evidence="3 4" key="1">
    <citation type="journal article" date="2015" name="Stand. Genomic Sci.">
        <title>Genomic Encyclopedia of Bacterial and Archaeal Type Strains, Phase III: the genomes of soil and plant-associated and newly described type strains.</title>
        <authorList>
            <person name="Whitman W.B."/>
            <person name="Woyke T."/>
            <person name="Klenk H.P."/>
            <person name="Zhou Y."/>
            <person name="Lilburn T.G."/>
            <person name="Beck B.J."/>
            <person name="De Vos P."/>
            <person name="Vandamme P."/>
            <person name="Eisen J.A."/>
            <person name="Garrity G."/>
            <person name="Hugenholtz P."/>
            <person name="Kyrpides N.C."/>
        </authorList>
    </citation>
    <scope>NUCLEOTIDE SEQUENCE [LARGE SCALE GENOMIC DNA]</scope>
    <source>
        <strain evidence="3 4">CGMCC 1.10124</strain>
    </source>
</reference>
<dbReference type="EMBL" id="REFS01000001">
    <property type="protein sequence ID" value="RMB24971.1"/>
    <property type="molecule type" value="Genomic_DNA"/>
</dbReference>
<dbReference type="KEGG" id="haer:DU502_07750"/>
<gene>
    <name evidence="3" type="ORF">ATH50_0052</name>
    <name evidence="2" type="ORF">DU502_07750</name>
</gene>
<keyword evidence="1" id="KW-0472">Membrane</keyword>
<accession>A0A3M0DSE4</accession>
<proteinExistence type="predicted"/>
<dbReference type="GeneID" id="38471170"/>
<reference evidence="3" key="3">
    <citation type="submission" date="2018-10" db="EMBL/GenBank/DDBJ databases">
        <authorList>
            <person name="Whitman W."/>
            <person name="Huntemann M."/>
            <person name="Clum A."/>
            <person name="Pillay M."/>
            <person name="Palaniappan K."/>
            <person name="Varghese N."/>
            <person name="Mikhailova N."/>
            <person name="Stamatis D."/>
            <person name="Reddy T."/>
            <person name="Daum C."/>
            <person name="Shapiro N."/>
            <person name="Ivanova N."/>
            <person name="Kyrpides N."/>
            <person name="Woyke T."/>
        </authorList>
    </citation>
    <scope>NUCLEOTIDE SEQUENCE</scope>
    <source>
        <strain evidence="3">CGMCC 1.10124</strain>
    </source>
</reference>
<evidence type="ECO:0000313" key="5">
    <source>
        <dbReference type="Proteomes" id="UP000282007"/>
    </source>
</evidence>